<feature type="transmembrane region" description="Helical" evidence="1">
    <location>
        <begin position="28"/>
        <end position="50"/>
    </location>
</feature>
<evidence type="ECO:0000256" key="1">
    <source>
        <dbReference type="SAM" id="Phobius"/>
    </source>
</evidence>
<dbReference type="RefSeq" id="WP_201167888.1">
    <property type="nucleotide sequence ID" value="NZ_JAEPWM010000002.1"/>
</dbReference>
<keyword evidence="1" id="KW-0472">Membrane</keyword>
<comment type="caution">
    <text evidence="2">The sequence shown here is derived from an EMBL/GenBank/DDBJ whole genome shotgun (WGS) entry which is preliminary data.</text>
</comment>
<keyword evidence="3" id="KW-1185">Reference proteome</keyword>
<keyword evidence="1" id="KW-0812">Transmembrane</keyword>
<proteinExistence type="predicted"/>
<protein>
    <submittedName>
        <fullName evidence="2">Uncharacterized protein</fullName>
    </submittedName>
</protein>
<reference evidence="2" key="1">
    <citation type="journal article" date="2012" name="J. Microbiol. Biotechnol.">
        <title>Ramlibacter ginsenosidimutans sp. nov., with ginsenoside-converting activity.</title>
        <authorList>
            <person name="Wang L."/>
            <person name="An D.S."/>
            <person name="Kim S.G."/>
            <person name="Jin F.X."/>
            <person name="Kim S.C."/>
            <person name="Lee S.T."/>
            <person name="Im W.T."/>
        </authorList>
    </citation>
    <scope>NUCLEOTIDE SEQUENCE</scope>
    <source>
        <strain evidence="2">KACC 17527</strain>
    </source>
</reference>
<keyword evidence="1" id="KW-1133">Transmembrane helix</keyword>
<dbReference type="EMBL" id="JAEPWM010000002">
    <property type="protein sequence ID" value="MBK6005942.1"/>
    <property type="molecule type" value="Genomic_DNA"/>
</dbReference>
<evidence type="ECO:0000313" key="2">
    <source>
        <dbReference type="EMBL" id="MBK6005942.1"/>
    </source>
</evidence>
<dbReference type="AlphaFoldDB" id="A0A934WMA0"/>
<dbReference type="Proteomes" id="UP000630528">
    <property type="component" value="Unassembled WGS sequence"/>
</dbReference>
<sequence length="206" mass="22314">MAVVAALFAAAVFAVCLKQWPIKSSADAAAWAQAGTTVAVVVVALFMPAWQHERERTQRYADRAHERARRMESAFQLCYAVRAVCEKVAADTTHQPQSTAYFRDAEGQLNAIRAMLGKFAPEDFDGHKELAPAVNVMSIAEGAASQLRFAILVNDNTEQSRAIHGIMSGYIAEVTKYVGEMKAAADEARKNTDLSDGGCSARSRGC</sequence>
<organism evidence="2 3">
    <name type="scientific">Ramlibacter ginsenosidimutans</name>
    <dbReference type="NCBI Taxonomy" id="502333"/>
    <lineage>
        <taxon>Bacteria</taxon>
        <taxon>Pseudomonadati</taxon>
        <taxon>Pseudomonadota</taxon>
        <taxon>Betaproteobacteria</taxon>
        <taxon>Burkholderiales</taxon>
        <taxon>Comamonadaceae</taxon>
        <taxon>Ramlibacter</taxon>
    </lineage>
</organism>
<reference evidence="2" key="2">
    <citation type="submission" date="2021-01" db="EMBL/GenBank/DDBJ databases">
        <authorList>
            <person name="Kang M."/>
        </authorList>
    </citation>
    <scope>NUCLEOTIDE SEQUENCE</scope>
    <source>
        <strain evidence="2">KACC 17527</strain>
    </source>
</reference>
<gene>
    <name evidence="2" type="ORF">JJB11_07525</name>
</gene>
<evidence type="ECO:0000313" key="3">
    <source>
        <dbReference type="Proteomes" id="UP000630528"/>
    </source>
</evidence>
<name>A0A934WMA0_9BURK</name>
<accession>A0A934WMA0</accession>